<comment type="caution">
    <text evidence="1">The sequence shown here is derived from an EMBL/GenBank/DDBJ whole genome shotgun (WGS) entry which is preliminary data.</text>
</comment>
<sequence>MSARGAEDFDDADGLGPWWALARDPMFELRLLATEQSDPDVEPPPMVRRSGQVLLAAARRLSVEDPPVAVTEAGLGAVFADAVDAVLDDEVTCPVIEERDAAELVGPLARAIVAAALAESVVREAPVDLDGASLDELVSAVSAALYDGRARGEFGAAAKKLAFNLAMRSGGSRYVDRKRRTWSTDAAPLAGDVLVYLTRGGGIKDFIAARVREIAGPVILLAHSLGGIAALELLVSQELPNVRQLVTVGSQGPLLYELDALPTLRFGLRLPNSVPEWSNIYDPRDLLAYRGAGVFPGRVRDYEIDNRTPFPWSHSAYFFRKNERFYRLLGEVLA</sequence>
<evidence type="ECO:0008006" key="3">
    <source>
        <dbReference type="Google" id="ProtNLM"/>
    </source>
</evidence>
<evidence type="ECO:0000313" key="1">
    <source>
        <dbReference type="EMBL" id="MBH0775505.1"/>
    </source>
</evidence>
<dbReference type="RefSeq" id="WP_196147872.1">
    <property type="nucleotide sequence ID" value="NZ_JADMLG010000002.1"/>
</dbReference>
<reference evidence="1" key="1">
    <citation type="submission" date="2020-11" db="EMBL/GenBank/DDBJ databases">
        <title>Nocardia NEAU-351.nov., a novel actinomycete isolated from the cow dung.</title>
        <authorList>
            <person name="Zhang X."/>
        </authorList>
    </citation>
    <scope>NUCLEOTIDE SEQUENCE</scope>
    <source>
        <strain evidence="1">NEAU-351</strain>
    </source>
</reference>
<protein>
    <recommendedName>
        <fullName evidence="3">Alpha/beta hydrolase</fullName>
    </recommendedName>
</protein>
<dbReference type="SUPFAM" id="SSF53474">
    <property type="entry name" value="alpha/beta-Hydrolases"/>
    <property type="match status" value="1"/>
</dbReference>
<organism evidence="1 2">
    <name type="scientific">Nocardia bovistercoris</name>
    <dbReference type="NCBI Taxonomy" id="2785916"/>
    <lineage>
        <taxon>Bacteria</taxon>
        <taxon>Bacillati</taxon>
        <taxon>Actinomycetota</taxon>
        <taxon>Actinomycetes</taxon>
        <taxon>Mycobacteriales</taxon>
        <taxon>Nocardiaceae</taxon>
        <taxon>Nocardia</taxon>
    </lineage>
</organism>
<dbReference type="AlphaFoldDB" id="A0A931MYX1"/>
<keyword evidence="2" id="KW-1185">Reference proteome</keyword>
<accession>A0A931MYX1</accession>
<proteinExistence type="predicted"/>
<name>A0A931MYX1_9NOCA</name>
<dbReference type="EMBL" id="JADMLG010000002">
    <property type="protein sequence ID" value="MBH0775505.1"/>
    <property type="molecule type" value="Genomic_DNA"/>
</dbReference>
<gene>
    <name evidence="1" type="ORF">IT779_04275</name>
</gene>
<dbReference type="Proteomes" id="UP000655751">
    <property type="component" value="Unassembled WGS sequence"/>
</dbReference>
<evidence type="ECO:0000313" key="2">
    <source>
        <dbReference type="Proteomes" id="UP000655751"/>
    </source>
</evidence>
<dbReference type="Gene3D" id="3.40.50.1820">
    <property type="entry name" value="alpha/beta hydrolase"/>
    <property type="match status" value="1"/>
</dbReference>
<dbReference type="InterPro" id="IPR029058">
    <property type="entry name" value="AB_hydrolase_fold"/>
</dbReference>